<gene>
    <name evidence="2" type="ORF">GCM10010269_57870</name>
</gene>
<dbReference type="Pfam" id="PF00575">
    <property type="entry name" value="S1"/>
    <property type="match status" value="1"/>
</dbReference>
<dbReference type="InterPro" id="IPR012340">
    <property type="entry name" value="NA-bd_OB-fold"/>
</dbReference>
<reference evidence="2" key="2">
    <citation type="submission" date="2020-09" db="EMBL/GenBank/DDBJ databases">
        <authorList>
            <person name="Sun Q."/>
            <person name="Ohkuma M."/>
        </authorList>
    </citation>
    <scope>NUCLEOTIDE SEQUENCE</scope>
    <source>
        <strain evidence="2">JCM 4386</strain>
    </source>
</reference>
<dbReference type="PROSITE" id="PS50126">
    <property type="entry name" value="S1"/>
    <property type="match status" value="1"/>
</dbReference>
<proteinExistence type="predicted"/>
<reference evidence="2" key="1">
    <citation type="journal article" date="2014" name="Int. J. Syst. Evol. Microbiol.">
        <title>Complete genome sequence of Corynebacterium casei LMG S-19264T (=DSM 44701T), isolated from a smear-ripened cheese.</title>
        <authorList>
            <consortium name="US DOE Joint Genome Institute (JGI-PGF)"/>
            <person name="Walter F."/>
            <person name="Albersmeier A."/>
            <person name="Kalinowski J."/>
            <person name="Ruckert C."/>
        </authorList>
    </citation>
    <scope>NUCLEOTIDE SEQUENCE</scope>
    <source>
        <strain evidence="2">JCM 4386</strain>
    </source>
</reference>
<dbReference type="GO" id="GO:0003676">
    <property type="term" value="F:nucleic acid binding"/>
    <property type="evidence" value="ECO:0007669"/>
    <property type="project" value="InterPro"/>
</dbReference>
<dbReference type="AlphaFoldDB" id="A0A918L5X8"/>
<evidence type="ECO:0000313" key="2">
    <source>
        <dbReference type="EMBL" id="GGS11216.1"/>
    </source>
</evidence>
<dbReference type="Proteomes" id="UP000606194">
    <property type="component" value="Unassembled WGS sequence"/>
</dbReference>
<dbReference type="SUPFAM" id="SSF50249">
    <property type="entry name" value="Nucleic acid-binding proteins"/>
    <property type="match status" value="1"/>
</dbReference>
<accession>A0A918L5X8</accession>
<name>A0A918L5X8_9ACTN</name>
<dbReference type="SMART" id="SM00316">
    <property type="entry name" value="S1"/>
    <property type="match status" value="1"/>
</dbReference>
<protein>
    <recommendedName>
        <fullName evidence="1">S1 motif domain-containing protein</fullName>
    </recommendedName>
</protein>
<dbReference type="Gene3D" id="2.40.50.140">
    <property type="entry name" value="Nucleic acid-binding proteins"/>
    <property type="match status" value="1"/>
</dbReference>
<feature type="domain" description="S1 motif" evidence="1">
    <location>
        <begin position="1"/>
        <end position="58"/>
    </location>
</feature>
<organism evidence="2 3">
    <name type="scientific">Streptomyces humidus</name>
    <dbReference type="NCBI Taxonomy" id="52259"/>
    <lineage>
        <taxon>Bacteria</taxon>
        <taxon>Bacillati</taxon>
        <taxon>Actinomycetota</taxon>
        <taxon>Actinomycetes</taxon>
        <taxon>Kitasatosporales</taxon>
        <taxon>Streptomycetaceae</taxon>
        <taxon>Streptomyces</taxon>
    </lineage>
</organism>
<evidence type="ECO:0000259" key="1">
    <source>
        <dbReference type="PROSITE" id="PS50126"/>
    </source>
</evidence>
<dbReference type="InterPro" id="IPR003029">
    <property type="entry name" value="S1_domain"/>
</dbReference>
<evidence type="ECO:0000313" key="3">
    <source>
        <dbReference type="Proteomes" id="UP000606194"/>
    </source>
</evidence>
<comment type="caution">
    <text evidence="2">The sequence shown here is derived from an EMBL/GenBank/DDBJ whole genome shotgun (WGS) entry which is preliminary data.</text>
</comment>
<dbReference type="EMBL" id="BMTL01000027">
    <property type="protein sequence ID" value="GGS11216.1"/>
    <property type="molecule type" value="Genomic_DNA"/>
</dbReference>
<keyword evidence="3" id="KW-1185">Reference proteome</keyword>
<sequence length="62" mass="7068">MPFGVFVRIEDREDGFEGLVHTDELDQSPQDVIEVGDALTVKITDVDLVRRRIALSQRQADR</sequence>